<evidence type="ECO:0000313" key="4">
    <source>
        <dbReference type="Proteomes" id="UP001500483"/>
    </source>
</evidence>
<gene>
    <name evidence="2" type="ORF">GCM10020366_00170</name>
    <name evidence="3" type="ORF">GCM10020366_58390</name>
</gene>
<protein>
    <recommendedName>
        <fullName evidence="1">Transcription regulator PadR N-terminal domain-containing protein</fullName>
    </recommendedName>
</protein>
<proteinExistence type="predicted"/>
<sequence>MQVALALMEQPEGSHWGYELGKQAGVRSGVLYPMLTRMLNEGWLVDGWEDPESIGKRPPRRYYELTENGKRALGALLSSAASDARFKGLRLDWVQFSFRFKCPQFGWAK</sequence>
<name>A0ABP6RZD5_9PSEU</name>
<dbReference type="Pfam" id="PF03551">
    <property type="entry name" value="PadR"/>
    <property type="match status" value="1"/>
</dbReference>
<feature type="domain" description="Transcription regulator PadR N-terminal" evidence="1">
    <location>
        <begin position="17"/>
        <end position="74"/>
    </location>
</feature>
<organism evidence="3 4">
    <name type="scientific">Saccharopolyspora gregorii</name>
    <dbReference type="NCBI Taxonomy" id="33914"/>
    <lineage>
        <taxon>Bacteria</taxon>
        <taxon>Bacillati</taxon>
        <taxon>Actinomycetota</taxon>
        <taxon>Actinomycetes</taxon>
        <taxon>Pseudonocardiales</taxon>
        <taxon>Pseudonocardiaceae</taxon>
        <taxon>Saccharopolyspora</taxon>
    </lineage>
</organism>
<evidence type="ECO:0000313" key="3">
    <source>
        <dbReference type="EMBL" id="GAA3364053.1"/>
    </source>
</evidence>
<dbReference type="EMBL" id="BAAAYK010000001">
    <property type="protein sequence ID" value="GAA3352106.1"/>
    <property type="molecule type" value="Genomic_DNA"/>
</dbReference>
<dbReference type="InterPro" id="IPR052509">
    <property type="entry name" value="Metal_resp_DNA-bind_regulator"/>
</dbReference>
<dbReference type="PANTHER" id="PTHR33169:SF14">
    <property type="entry name" value="TRANSCRIPTIONAL REGULATOR RV3488"/>
    <property type="match status" value="1"/>
</dbReference>
<dbReference type="Proteomes" id="UP001500483">
    <property type="component" value="Unassembled WGS sequence"/>
</dbReference>
<dbReference type="InterPro" id="IPR005149">
    <property type="entry name" value="Tscrpt_reg_PadR_N"/>
</dbReference>
<keyword evidence="4" id="KW-1185">Reference proteome</keyword>
<evidence type="ECO:0000259" key="1">
    <source>
        <dbReference type="Pfam" id="PF03551"/>
    </source>
</evidence>
<dbReference type="EMBL" id="BAAAYK010000038">
    <property type="protein sequence ID" value="GAA3364053.1"/>
    <property type="molecule type" value="Genomic_DNA"/>
</dbReference>
<dbReference type="SUPFAM" id="SSF46785">
    <property type="entry name" value="Winged helix' DNA-binding domain"/>
    <property type="match status" value="1"/>
</dbReference>
<dbReference type="InterPro" id="IPR036388">
    <property type="entry name" value="WH-like_DNA-bd_sf"/>
</dbReference>
<comment type="caution">
    <text evidence="3">The sequence shown here is derived from an EMBL/GenBank/DDBJ whole genome shotgun (WGS) entry which is preliminary data.</text>
</comment>
<reference evidence="4" key="2">
    <citation type="journal article" date="2019" name="Int. J. Syst. Evol. Microbiol.">
        <title>The Global Catalogue of Microorganisms (GCM) 10K type strain sequencing project: providing services to taxonomists for standard genome sequencing and annotation.</title>
        <authorList>
            <consortium name="The Broad Institute Genomics Platform"/>
            <consortium name="The Broad Institute Genome Sequencing Center for Infectious Disease"/>
            <person name="Wu L."/>
            <person name="Ma J."/>
        </authorList>
    </citation>
    <scope>NUCLEOTIDE SEQUENCE [LARGE SCALE GENOMIC DNA]</scope>
    <source>
        <strain evidence="4">JCM 9687</strain>
    </source>
</reference>
<dbReference type="InterPro" id="IPR036390">
    <property type="entry name" value="WH_DNA-bd_sf"/>
</dbReference>
<dbReference type="Gene3D" id="1.10.10.10">
    <property type="entry name" value="Winged helix-like DNA-binding domain superfamily/Winged helix DNA-binding domain"/>
    <property type="match status" value="1"/>
</dbReference>
<reference evidence="3" key="1">
    <citation type="journal article" date="2014" name="Int. J. Syst. Evol. Microbiol.">
        <title>Complete genome of a new Firmicutes species belonging to the dominant human colonic microbiota ('Ruminococcus bicirculans') reveals two chromosomes and a selective capacity to utilize plant glucans.</title>
        <authorList>
            <consortium name="NISC Comparative Sequencing Program"/>
            <person name="Wegmann U."/>
            <person name="Louis P."/>
            <person name="Goesmann A."/>
            <person name="Henrissat B."/>
            <person name="Duncan S.H."/>
            <person name="Flint H.J."/>
        </authorList>
    </citation>
    <scope>NUCLEOTIDE SEQUENCE</scope>
    <source>
        <strain evidence="3">JCM 9687</strain>
    </source>
</reference>
<evidence type="ECO:0000313" key="2">
    <source>
        <dbReference type="EMBL" id="GAA3352106.1"/>
    </source>
</evidence>
<dbReference type="PANTHER" id="PTHR33169">
    <property type="entry name" value="PADR-FAMILY TRANSCRIPTIONAL REGULATOR"/>
    <property type="match status" value="1"/>
</dbReference>
<accession>A0ABP6RZD5</accession>
<reference evidence="3" key="3">
    <citation type="submission" date="2023-12" db="EMBL/GenBank/DDBJ databases">
        <authorList>
            <person name="Sun Q."/>
            <person name="Inoue M."/>
        </authorList>
    </citation>
    <scope>NUCLEOTIDE SEQUENCE</scope>
    <source>
        <strain evidence="3">JCM 9687</strain>
    </source>
</reference>